<comment type="caution">
    <text evidence="2">The sequence shown here is derived from an EMBL/GenBank/DDBJ whole genome shotgun (WGS) entry which is preliminary data.</text>
</comment>
<dbReference type="Proteomes" id="UP001596417">
    <property type="component" value="Unassembled WGS sequence"/>
</dbReference>
<gene>
    <name evidence="2" type="ORF">ACFQL7_09125</name>
</gene>
<accession>A0ABD5YR78</accession>
<dbReference type="AlphaFoldDB" id="A0ABD5YR78"/>
<feature type="transmembrane region" description="Helical" evidence="1">
    <location>
        <begin position="79"/>
        <end position="102"/>
    </location>
</feature>
<reference evidence="2 3" key="1">
    <citation type="journal article" date="2019" name="Int. J. Syst. Evol. Microbiol.">
        <title>The Global Catalogue of Microorganisms (GCM) 10K type strain sequencing project: providing services to taxonomists for standard genome sequencing and annotation.</title>
        <authorList>
            <consortium name="The Broad Institute Genomics Platform"/>
            <consortium name="The Broad Institute Genome Sequencing Center for Infectious Disease"/>
            <person name="Wu L."/>
            <person name="Ma J."/>
        </authorList>
    </citation>
    <scope>NUCLEOTIDE SEQUENCE [LARGE SCALE GENOMIC DNA]</scope>
    <source>
        <strain evidence="2 3">RDMS1</strain>
    </source>
</reference>
<evidence type="ECO:0000313" key="2">
    <source>
        <dbReference type="EMBL" id="MFC7190000.1"/>
    </source>
</evidence>
<keyword evidence="1" id="KW-0812">Transmembrane</keyword>
<keyword evidence="1" id="KW-0472">Membrane</keyword>
<protein>
    <submittedName>
        <fullName evidence="2">Uncharacterized protein</fullName>
    </submittedName>
</protein>
<keyword evidence="3" id="KW-1185">Reference proteome</keyword>
<dbReference type="EMBL" id="JBHTAX010000001">
    <property type="protein sequence ID" value="MFC7190000.1"/>
    <property type="molecule type" value="Genomic_DNA"/>
</dbReference>
<keyword evidence="1" id="KW-1133">Transmembrane helix</keyword>
<proteinExistence type="predicted"/>
<sequence>MSNDRNRMPRSSIVRVCWETVIRLKRWWQMIDWMMMRPGRHDPVLSVLLTCGMFMLWPTPVAAQVGVSGAEQVLCAEGINLAQLVTLGLGLMSMYFILKFFLRAMTGLDKRGEVIATRDPVVDRRKKRRYGKLQTRDSLYSLGAALLPLFVPVFLNVVGIDVVSCLFP</sequence>
<organism evidence="2 3">
    <name type="scientific">Halocatena marina</name>
    <dbReference type="NCBI Taxonomy" id="2934937"/>
    <lineage>
        <taxon>Archaea</taxon>
        <taxon>Methanobacteriati</taxon>
        <taxon>Methanobacteriota</taxon>
        <taxon>Stenosarchaea group</taxon>
        <taxon>Halobacteria</taxon>
        <taxon>Halobacteriales</taxon>
        <taxon>Natronomonadaceae</taxon>
        <taxon>Halocatena</taxon>
    </lineage>
</organism>
<evidence type="ECO:0000256" key="1">
    <source>
        <dbReference type="SAM" id="Phobius"/>
    </source>
</evidence>
<name>A0ABD5YR78_9EURY</name>
<evidence type="ECO:0000313" key="3">
    <source>
        <dbReference type="Proteomes" id="UP001596417"/>
    </source>
</evidence>
<feature type="transmembrane region" description="Helical" evidence="1">
    <location>
        <begin position="139"/>
        <end position="160"/>
    </location>
</feature>